<dbReference type="Gramene" id="KCW64433">
    <property type="protein sequence ID" value="KCW64433"/>
    <property type="gene ID" value="EUGRSUZ_G02048"/>
</dbReference>
<gene>
    <name evidence="1" type="ORF">EUGRSUZ_G02048</name>
</gene>
<accession>A0A059BEB8</accession>
<proteinExistence type="predicted"/>
<evidence type="ECO:0000313" key="1">
    <source>
        <dbReference type="EMBL" id="KCW64433.1"/>
    </source>
</evidence>
<organism evidence="1">
    <name type="scientific">Eucalyptus grandis</name>
    <name type="common">Flooded gum</name>
    <dbReference type="NCBI Taxonomy" id="71139"/>
    <lineage>
        <taxon>Eukaryota</taxon>
        <taxon>Viridiplantae</taxon>
        <taxon>Streptophyta</taxon>
        <taxon>Embryophyta</taxon>
        <taxon>Tracheophyta</taxon>
        <taxon>Spermatophyta</taxon>
        <taxon>Magnoliopsida</taxon>
        <taxon>eudicotyledons</taxon>
        <taxon>Gunneridae</taxon>
        <taxon>Pentapetalae</taxon>
        <taxon>rosids</taxon>
        <taxon>malvids</taxon>
        <taxon>Myrtales</taxon>
        <taxon>Myrtaceae</taxon>
        <taxon>Myrtoideae</taxon>
        <taxon>Eucalypteae</taxon>
        <taxon>Eucalyptus</taxon>
    </lineage>
</organism>
<sequence length="102" mass="11096">MNKISSVYIFSYLNRRGASLLSSATTIKASLFSTLHCREAAPDILHALSKITHHHGTTDTTKQIKNLVSSPCLGQPPIQGASSMERHVNHGNEYISMITSSS</sequence>
<name>A0A059BEB8_EUCGR</name>
<dbReference type="AlphaFoldDB" id="A0A059BEB8"/>
<dbReference type="EMBL" id="KK198759">
    <property type="protein sequence ID" value="KCW64433.1"/>
    <property type="molecule type" value="Genomic_DNA"/>
</dbReference>
<dbReference type="InParanoid" id="A0A059BEB8"/>
<reference evidence="1" key="1">
    <citation type="submission" date="2013-07" db="EMBL/GenBank/DDBJ databases">
        <title>The genome of Eucalyptus grandis.</title>
        <authorList>
            <person name="Schmutz J."/>
            <person name="Hayes R."/>
            <person name="Myburg A."/>
            <person name="Tuskan G."/>
            <person name="Grattapaglia D."/>
            <person name="Rokhsar D.S."/>
        </authorList>
    </citation>
    <scope>NUCLEOTIDE SEQUENCE</scope>
    <source>
        <tissue evidence="1">Leaf extractions</tissue>
    </source>
</reference>
<protein>
    <submittedName>
        <fullName evidence="1">Uncharacterized protein</fullName>
    </submittedName>
</protein>